<dbReference type="NCBIfam" id="NF000908">
    <property type="entry name" value="PRK00089.1"/>
    <property type="match status" value="1"/>
</dbReference>
<evidence type="ECO:0000313" key="11">
    <source>
        <dbReference type="EMBL" id="QAT17679.1"/>
    </source>
</evidence>
<dbReference type="SMART" id="SM00382">
    <property type="entry name" value="AAA"/>
    <property type="match status" value="1"/>
</dbReference>
<dbReference type="InterPro" id="IPR027417">
    <property type="entry name" value="P-loop_NTPase"/>
</dbReference>
<feature type="binding site" evidence="6">
    <location>
        <begin position="57"/>
        <end position="61"/>
    </location>
    <ligand>
        <name>GTP</name>
        <dbReference type="ChEBI" id="CHEBI:37565"/>
    </ligand>
</feature>
<comment type="similarity">
    <text evidence="1 6 7 8">Belongs to the TRAFAC class TrmE-Era-EngA-EngB-Septin-like GTPase superfamily. Era GTPase family.</text>
</comment>
<comment type="subcellular location">
    <subcellularLocation>
        <location evidence="6">Cytoplasm</location>
    </subcellularLocation>
    <subcellularLocation>
        <location evidence="6">Cell membrane</location>
        <topology evidence="6">Peripheral membrane protein</topology>
    </subcellularLocation>
</comment>
<dbReference type="Proteomes" id="UP000287243">
    <property type="component" value="Chromosome"/>
</dbReference>
<dbReference type="Pfam" id="PF01926">
    <property type="entry name" value="MMR_HSR1"/>
    <property type="match status" value="1"/>
</dbReference>
<feature type="domain" description="KH type-2" evidence="9">
    <location>
        <begin position="207"/>
        <end position="284"/>
    </location>
</feature>
<evidence type="ECO:0000256" key="8">
    <source>
        <dbReference type="RuleBase" id="RU003761"/>
    </source>
</evidence>
<keyword evidence="6" id="KW-0699">rRNA-binding</keyword>
<evidence type="ECO:0000256" key="7">
    <source>
        <dbReference type="PROSITE-ProRule" id="PRU01050"/>
    </source>
</evidence>
<dbReference type="InterPro" id="IPR015946">
    <property type="entry name" value="KH_dom-like_a/b"/>
</dbReference>
<evidence type="ECO:0000256" key="1">
    <source>
        <dbReference type="ARBA" id="ARBA00007921"/>
    </source>
</evidence>
<reference evidence="11 12" key="1">
    <citation type="submission" date="2017-01" db="EMBL/GenBank/DDBJ databases">
        <title>First insights into the biology of 'candidatus Vampirococcus archaeovorus'.</title>
        <authorList>
            <person name="Kizina J."/>
            <person name="Jordan S."/>
            <person name="Stueber K."/>
            <person name="Reinhardt R."/>
            <person name="Harder J."/>
        </authorList>
    </citation>
    <scope>NUCLEOTIDE SEQUENCE [LARGE SCALE GENOMIC DNA]</scope>
    <source>
        <strain evidence="11 12">LiM</strain>
    </source>
</reference>
<dbReference type="RefSeq" id="WP_128700646.1">
    <property type="nucleotide sequence ID" value="NZ_CP019384.1"/>
</dbReference>
<dbReference type="InterPro" id="IPR005225">
    <property type="entry name" value="Small_GTP-bd"/>
</dbReference>
<dbReference type="KEGG" id="vai:BU251_08080"/>
<sequence>MKSGIVAIIGRPNVGKSTLLNHLAGEKVAIVSPVPQTTRHQIRAVFNDVRGQIVFCDTPGLHTSRHALDRAMISLVNDTVEGADVLLHLVDVTRHVGDEETKAIQRLCAARAPVVLGLNKVDIPVHYIPEYLAAWENAIGRSLNEATDRLMPVPVSALKGTNVDKLVDEIFARLPEGGPLYPADVLTDFPRQLAIQDVIREKLLLVLKEELPFSLAVHVEEIADRSRRLTYVKAAVLVERETQKAIVIGKGGAVLKKAGESARKELQQIYGRKFFLDLWVKCENKWKEDKDLLKKMGYLA</sequence>
<evidence type="ECO:0000259" key="9">
    <source>
        <dbReference type="PROSITE" id="PS50823"/>
    </source>
</evidence>
<dbReference type="OrthoDB" id="9805918at2"/>
<feature type="domain" description="Era-type G" evidence="10">
    <location>
        <begin position="2"/>
        <end position="176"/>
    </location>
</feature>
<dbReference type="HAMAP" id="MF_00367">
    <property type="entry name" value="GTPase_Era"/>
    <property type="match status" value="1"/>
</dbReference>
<feature type="binding site" evidence="6">
    <location>
        <begin position="119"/>
        <end position="122"/>
    </location>
    <ligand>
        <name>GTP</name>
        <dbReference type="ChEBI" id="CHEBI:37565"/>
    </ligand>
</feature>
<dbReference type="Pfam" id="PF07650">
    <property type="entry name" value="KH_2"/>
    <property type="match status" value="1"/>
</dbReference>
<dbReference type="InterPro" id="IPR030388">
    <property type="entry name" value="G_ERA_dom"/>
</dbReference>
<dbReference type="EMBL" id="CP019384">
    <property type="protein sequence ID" value="QAT17679.1"/>
    <property type="molecule type" value="Genomic_DNA"/>
</dbReference>
<dbReference type="Gene3D" id="3.40.50.300">
    <property type="entry name" value="P-loop containing nucleotide triphosphate hydrolases"/>
    <property type="match status" value="1"/>
</dbReference>
<evidence type="ECO:0000256" key="6">
    <source>
        <dbReference type="HAMAP-Rule" id="MF_00367"/>
    </source>
</evidence>
<dbReference type="AlphaFoldDB" id="A0A410P671"/>
<gene>
    <name evidence="6" type="primary">era</name>
    <name evidence="11" type="ORF">BU251_08080</name>
</gene>
<organism evidence="11 12">
    <name type="scientific">Velamenicoccus archaeovorus</name>
    <dbReference type="NCBI Taxonomy" id="1930593"/>
    <lineage>
        <taxon>Bacteria</taxon>
        <taxon>Pseudomonadati</taxon>
        <taxon>Candidatus Omnitrophota</taxon>
        <taxon>Candidatus Velamenicoccus</taxon>
    </lineage>
</organism>
<dbReference type="CDD" id="cd04163">
    <property type="entry name" value="Era"/>
    <property type="match status" value="1"/>
</dbReference>
<dbReference type="GO" id="GO:0003924">
    <property type="term" value="F:GTPase activity"/>
    <property type="evidence" value="ECO:0007669"/>
    <property type="project" value="UniProtKB-UniRule"/>
</dbReference>
<keyword evidence="3 6" id="KW-0547">Nucleotide-binding</keyword>
<dbReference type="InterPro" id="IPR009019">
    <property type="entry name" value="KH_sf_prok-type"/>
</dbReference>
<dbReference type="InterPro" id="IPR004044">
    <property type="entry name" value="KH_dom_type_2"/>
</dbReference>
<dbReference type="GO" id="GO:0043024">
    <property type="term" value="F:ribosomal small subunit binding"/>
    <property type="evidence" value="ECO:0007669"/>
    <property type="project" value="TreeGrafter"/>
</dbReference>
<evidence type="ECO:0000256" key="3">
    <source>
        <dbReference type="ARBA" id="ARBA00022741"/>
    </source>
</evidence>
<name>A0A410P671_VELA1</name>
<dbReference type="GO" id="GO:0005829">
    <property type="term" value="C:cytosol"/>
    <property type="evidence" value="ECO:0007669"/>
    <property type="project" value="TreeGrafter"/>
</dbReference>
<feature type="region of interest" description="G3" evidence="7">
    <location>
        <begin position="57"/>
        <end position="60"/>
    </location>
</feature>
<dbReference type="PROSITE" id="PS50823">
    <property type="entry name" value="KH_TYPE_2"/>
    <property type="match status" value="1"/>
</dbReference>
<keyword evidence="6" id="KW-0472">Membrane</keyword>
<dbReference type="PROSITE" id="PS51713">
    <property type="entry name" value="G_ERA"/>
    <property type="match status" value="1"/>
</dbReference>
<dbReference type="InterPro" id="IPR003593">
    <property type="entry name" value="AAA+_ATPase"/>
</dbReference>
<feature type="binding site" evidence="6">
    <location>
        <begin position="10"/>
        <end position="17"/>
    </location>
    <ligand>
        <name>GTP</name>
        <dbReference type="ChEBI" id="CHEBI:37565"/>
    </ligand>
</feature>
<dbReference type="GO" id="GO:0005525">
    <property type="term" value="F:GTP binding"/>
    <property type="evidence" value="ECO:0007669"/>
    <property type="project" value="UniProtKB-UniRule"/>
</dbReference>
<keyword evidence="6" id="KW-0690">Ribosome biogenesis</keyword>
<dbReference type="SUPFAM" id="SSF52540">
    <property type="entry name" value="P-loop containing nucleoside triphosphate hydrolases"/>
    <property type="match status" value="1"/>
</dbReference>
<dbReference type="CDD" id="cd22534">
    <property type="entry name" value="KH-II_Era"/>
    <property type="match status" value="1"/>
</dbReference>
<proteinExistence type="inferred from homology"/>
<keyword evidence="4 6" id="KW-0694">RNA-binding</keyword>
<dbReference type="SUPFAM" id="SSF54814">
    <property type="entry name" value="Prokaryotic type KH domain (KH-domain type II)"/>
    <property type="match status" value="1"/>
</dbReference>
<keyword evidence="5 6" id="KW-0342">GTP-binding</keyword>
<dbReference type="GO" id="GO:0070181">
    <property type="term" value="F:small ribosomal subunit rRNA binding"/>
    <property type="evidence" value="ECO:0007669"/>
    <property type="project" value="UniProtKB-UniRule"/>
</dbReference>
<evidence type="ECO:0000259" key="10">
    <source>
        <dbReference type="PROSITE" id="PS51713"/>
    </source>
</evidence>
<dbReference type="GO" id="GO:0000028">
    <property type="term" value="P:ribosomal small subunit assembly"/>
    <property type="evidence" value="ECO:0007669"/>
    <property type="project" value="TreeGrafter"/>
</dbReference>
<keyword evidence="6" id="KW-0963">Cytoplasm</keyword>
<evidence type="ECO:0000256" key="5">
    <source>
        <dbReference type="ARBA" id="ARBA00023134"/>
    </source>
</evidence>
<accession>A0A410P671</accession>
<keyword evidence="6" id="KW-1003">Cell membrane</keyword>
<protein>
    <recommendedName>
        <fullName evidence="2 6">GTPase Era</fullName>
    </recommendedName>
</protein>
<comment type="subunit">
    <text evidence="6">Monomer.</text>
</comment>
<dbReference type="Gene3D" id="3.30.300.20">
    <property type="match status" value="1"/>
</dbReference>
<comment type="function">
    <text evidence="6">An essential GTPase that binds both GDP and GTP, with rapid nucleotide exchange. Plays a role in 16S rRNA processing and 30S ribosomal subunit biogenesis and possibly also in cell cycle regulation and energy metabolism.</text>
</comment>
<keyword evidence="12" id="KW-1185">Reference proteome</keyword>
<feature type="region of interest" description="G1" evidence="7">
    <location>
        <begin position="10"/>
        <end position="17"/>
    </location>
</feature>
<evidence type="ECO:0000256" key="2">
    <source>
        <dbReference type="ARBA" id="ARBA00020484"/>
    </source>
</evidence>
<dbReference type="InterPro" id="IPR005662">
    <property type="entry name" value="GTPase_Era-like"/>
</dbReference>
<dbReference type="PANTHER" id="PTHR42698:SF1">
    <property type="entry name" value="GTPASE ERA, MITOCHONDRIAL"/>
    <property type="match status" value="1"/>
</dbReference>
<dbReference type="NCBIfam" id="TIGR00231">
    <property type="entry name" value="small_GTP"/>
    <property type="match status" value="1"/>
</dbReference>
<feature type="region of interest" description="G5" evidence="7">
    <location>
        <begin position="155"/>
        <end position="157"/>
    </location>
</feature>
<evidence type="ECO:0000313" key="12">
    <source>
        <dbReference type="Proteomes" id="UP000287243"/>
    </source>
</evidence>
<dbReference type="GO" id="GO:0005886">
    <property type="term" value="C:plasma membrane"/>
    <property type="evidence" value="ECO:0007669"/>
    <property type="project" value="UniProtKB-SubCell"/>
</dbReference>
<feature type="region of interest" description="G2" evidence="7">
    <location>
        <begin position="36"/>
        <end position="40"/>
    </location>
</feature>
<evidence type="ECO:0000256" key="4">
    <source>
        <dbReference type="ARBA" id="ARBA00022884"/>
    </source>
</evidence>
<dbReference type="PANTHER" id="PTHR42698">
    <property type="entry name" value="GTPASE ERA"/>
    <property type="match status" value="1"/>
</dbReference>
<dbReference type="InterPro" id="IPR006073">
    <property type="entry name" value="GTP-bd"/>
</dbReference>
<feature type="region of interest" description="G4" evidence="7">
    <location>
        <begin position="119"/>
        <end position="122"/>
    </location>
</feature>
<dbReference type="NCBIfam" id="TIGR00436">
    <property type="entry name" value="era"/>
    <property type="match status" value="1"/>
</dbReference>